<organism evidence="1 2">
    <name type="scientific">Brochothrix thermosphacta</name>
    <name type="common">Microbacterium thermosphactum</name>
    <dbReference type="NCBI Taxonomy" id="2756"/>
    <lineage>
        <taxon>Bacteria</taxon>
        <taxon>Bacillati</taxon>
        <taxon>Bacillota</taxon>
        <taxon>Bacilli</taxon>
        <taxon>Bacillales</taxon>
        <taxon>Listeriaceae</taxon>
        <taxon>Brochothrix</taxon>
    </lineage>
</organism>
<dbReference type="Pfam" id="PF02082">
    <property type="entry name" value="Rrf2"/>
    <property type="match status" value="1"/>
</dbReference>
<evidence type="ECO:0000313" key="2">
    <source>
        <dbReference type="Proteomes" id="UP000243591"/>
    </source>
</evidence>
<dbReference type="GO" id="GO:0005829">
    <property type="term" value="C:cytosol"/>
    <property type="evidence" value="ECO:0007669"/>
    <property type="project" value="TreeGrafter"/>
</dbReference>
<dbReference type="GO" id="GO:0003700">
    <property type="term" value="F:DNA-binding transcription factor activity"/>
    <property type="evidence" value="ECO:0007669"/>
    <property type="project" value="TreeGrafter"/>
</dbReference>
<dbReference type="InterPro" id="IPR036390">
    <property type="entry name" value="WH_DNA-bd_sf"/>
</dbReference>
<dbReference type="STRING" id="2756.BFR44_08790"/>
<dbReference type="InterPro" id="IPR036388">
    <property type="entry name" value="WH-like_DNA-bd_sf"/>
</dbReference>
<dbReference type="PANTHER" id="PTHR33221">
    <property type="entry name" value="WINGED HELIX-TURN-HELIX TRANSCRIPTIONAL REGULATOR, RRF2 FAMILY"/>
    <property type="match status" value="1"/>
</dbReference>
<gene>
    <name evidence="1" type="ORF">CNY62_08570</name>
</gene>
<dbReference type="KEGG" id="bths:CNY62_08570"/>
<dbReference type="FunFam" id="1.10.10.10:FF:000138">
    <property type="entry name" value="Rrf2 family transcriptional regulator"/>
    <property type="match status" value="1"/>
</dbReference>
<dbReference type="PROSITE" id="PS51197">
    <property type="entry name" value="HTH_RRF2_2"/>
    <property type="match status" value="1"/>
</dbReference>
<dbReference type="InterPro" id="IPR000944">
    <property type="entry name" value="Tscrpt_reg_Rrf2"/>
</dbReference>
<dbReference type="Gene3D" id="1.10.10.10">
    <property type="entry name" value="Winged helix-like DNA-binding domain superfamily/Winged helix DNA-binding domain"/>
    <property type="match status" value="1"/>
</dbReference>
<protein>
    <submittedName>
        <fullName evidence="1">Rrf2 family transcriptional regulator</fullName>
    </submittedName>
</protein>
<evidence type="ECO:0000313" key="1">
    <source>
        <dbReference type="EMBL" id="ATF26431.1"/>
    </source>
</evidence>
<dbReference type="SUPFAM" id="SSF46785">
    <property type="entry name" value="Winged helix' DNA-binding domain"/>
    <property type="match status" value="1"/>
</dbReference>
<dbReference type="OrthoDB" id="213028at2"/>
<keyword evidence="2" id="KW-1185">Reference proteome</keyword>
<dbReference type="AlphaFoldDB" id="A0A1D2LF47"/>
<name>A0A1D2LF47_BROTH</name>
<dbReference type="PANTHER" id="PTHR33221:SF15">
    <property type="entry name" value="HTH-TYPE TRANSCRIPTIONAL REGULATOR YWGB-RELATED"/>
    <property type="match status" value="1"/>
</dbReference>
<sequence>MKISSRFSVAIHILSLLHLNKATGITSESLAASVNTNPVVIRRIIGQLKNAQLVANHRGSKGATLIRNLDEITLLDVYRAVDSVEENNLFQIHEHPNPACLVGANIEEALNESLITAQKKMENQLESETVANIVNRILKIDETKR</sequence>
<proteinExistence type="predicted"/>
<dbReference type="EMBL" id="CP023483">
    <property type="protein sequence ID" value="ATF26431.1"/>
    <property type="molecule type" value="Genomic_DNA"/>
</dbReference>
<accession>A0A1D2LF47</accession>
<reference evidence="1 2" key="1">
    <citation type="submission" date="2017-09" db="EMBL/GenBank/DDBJ databases">
        <title>Complete Genome Sequences of Two Strains of the Meat Spoilage Bacterium Brochothrix thermosphacta Isolated from Ground Chicken.</title>
        <authorList>
            <person name="Paoli G.C."/>
            <person name="Wijey C."/>
            <person name="Chen C.-Y."/>
            <person name="Nguyen L."/>
            <person name="Yan X."/>
            <person name="Irwin P.L."/>
        </authorList>
    </citation>
    <scope>NUCLEOTIDE SEQUENCE [LARGE SCALE GENOMIC DNA]</scope>
    <source>
        <strain evidence="1 2">BI</strain>
    </source>
</reference>
<dbReference type="Proteomes" id="UP000243591">
    <property type="component" value="Chromosome"/>
</dbReference>
<dbReference type="RefSeq" id="WP_069125721.1">
    <property type="nucleotide sequence ID" value="NZ_CP023483.1"/>
</dbReference>